<evidence type="ECO:0000313" key="1">
    <source>
        <dbReference type="EMBL" id="OIJ10625.1"/>
    </source>
</evidence>
<name>A0A1S2LGL4_9BACI</name>
<dbReference type="SUPFAM" id="SSF52540">
    <property type="entry name" value="P-loop containing nucleoside triphosphate hydrolases"/>
    <property type="match status" value="1"/>
</dbReference>
<evidence type="ECO:0000313" key="2">
    <source>
        <dbReference type="Proteomes" id="UP000179524"/>
    </source>
</evidence>
<dbReference type="EMBL" id="MLQR01000050">
    <property type="protein sequence ID" value="OIJ10625.1"/>
    <property type="molecule type" value="Genomic_DNA"/>
</dbReference>
<proteinExistence type="predicted"/>
<comment type="caution">
    <text evidence="1">The sequence shown here is derived from an EMBL/GenBank/DDBJ whole genome shotgun (WGS) entry which is preliminary data.</text>
</comment>
<evidence type="ECO:0008006" key="3">
    <source>
        <dbReference type="Google" id="ProtNLM"/>
    </source>
</evidence>
<dbReference type="Gene3D" id="3.40.50.300">
    <property type="entry name" value="P-loop containing nucleotide triphosphate hydrolases"/>
    <property type="match status" value="1"/>
</dbReference>
<gene>
    <name evidence="1" type="ORF">BKP37_17850</name>
</gene>
<dbReference type="InterPro" id="IPR027417">
    <property type="entry name" value="P-loop_NTPase"/>
</dbReference>
<protein>
    <recommendedName>
        <fullName evidence="3">Sulfotransferase family protein</fullName>
    </recommendedName>
</protein>
<accession>A0A1S2LGL4</accession>
<organism evidence="1 2">
    <name type="scientific">Anaerobacillus alkalilacustris</name>
    <dbReference type="NCBI Taxonomy" id="393763"/>
    <lineage>
        <taxon>Bacteria</taxon>
        <taxon>Bacillati</taxon>
        <taxon>Bacillota</taxon>
        <taxon>Bacilli</taxon>
        <taxon>Bacillales</taxon>
        <taxon>Bacillaceae</taxon>
        <taxon>Anaerobacillus</taxon>
    </lineage>
</organism>
<dbReference type="Proteomes" id="UP000179524">
    <property type="component" value="Unassembled WGS sequence"/>
</dbReference>
<keyword evidence="2" id="KW-1185">Reference proteome</keyword>
<dbReference type="AlphaFoldDB" id="A0A1S2LGL4"/>
<sequence>MALHRSGSSATAGIMHHLGINMGDELIRARDFNPKGLFENVHFMRLNHQILRKAGGSWHKPPTKEAIKSVSFNPRTIRFFFKEQVKPVWGLKDPRLLITYEYLQPYFQEISSDITYVFVHRPYQSSVKSLAHRDRISQSKADKILSRYYENFKLFRGGFGIPENDIIDVYFEDLVKDPNPFVYQLNEKIGQHPTHRIENVQSFIDKKLKKF</sequence>
<reference evidence="1 2" key="1">
    <citation type="submission" date="2016-10" db="EMBL/GenBank/DDBJ databases">
        <title>Draft genome sequences of four alkaliphilic bacteria belonging to the Anaerobacillus genus.</title>
        <authorList>
            <person name="Bassil N.M."/>
            <person name="Lloyd J.R."/>
        </authorList>
    </citation>
    <scope>NUCLEOTIDE SEQUENCE [LARGE SCALE GENOMIC DNA]</scope>
    <source>
        <strain evidence="1 2">DSM 18345</strain>
    </source>
</reference>